<dbReference type="EMBL" id="PQFF01000451">
    <property type="protein sequence ID" value="RHZ49353.1"/>
    <property type="molecule type" value="Genomic_DNA"/>
</dbReference>
<evidence type="ECO:0000256" key="7">
    <source>
        <dbReference type="ARBA" id="ARBA00023242"/>
    </source>
</evidence>
<sequence length="409" mass="48193">MEQVQKGLGHIPCTILTQTMVATQLNLEEIFQHLFLIRWRKDPNDNTLIKIYKSFYNNSEKLNTNYQNEDINNNENENYEYLLNRTWYKVQQIVKTKFETTKKFYNILDKLIKEEFLFYFKKKIQEQNNNEIKNPATIKIKRRVIKKRIKSGFENNRLSKKSILVLYQQNISQIKNNPDKENNSTNSPNKKLKNNINKKSKLVNVTLSLWAGTPIEIMGRFEILRYFQNFLFNNSLTYNLISLKKPVDFLQEVLVSETALHLISQDQGNILFEKAKKIIEDSSDFVDFLQEVLVSETALHLISQDQGNILFEKAKKIIEDSSDFDDRKKTKLKLGVLGNVCSLWNVEQLWVPDHIIQNEEEWLHHSTMRLCDKCALAQNPSISSDTTEWTRRYLGVKKIDQSRENLKIC</sequence>
<dbReference type="InterPro" id="IPR039024">
    <property type="entry name" value="RTC4"/>
</dbReference>
<name>A0A397GJY1_9GLOM</name>
<accession>A0A397GJY1</accession>
<proteinExistence type="inferred from homology"/>
<evidence type="ECO:0000259" key="8">
    <source>
        <dbReference type="Pfam" id="PF14474"/>
    </source>
</evidence>
<comment type="function">
    <text evidence="1">May be involved in a process influencing telomere capping.</text>
</comment>
<evidence type="ECO:0000256" key="5">
    <source>
        <dbReference type="ARBA" id="ARBA00015162"/>
    </source>
</evidence>
<dbReference type="InterPro" id="IPR028094">
    <property type="entry name" value="RTC4_C"/>
</dbReference>
<comment type="subcellular location">
    <subcellularLocation>
        <location evidence="3">Cytoplasm</location>
    </subcellularLocation>
    <subcellularLocation>
        <location evidence="2">Nucleus</location>
    </subcellularLocation>
</comment>
<evidence type="ECO:0000256" key="1">
    <source>
        <dbReference type="ARBA" id="ARBA00002738"/>
    </source>
</evidence>
<feature type="domain" description="Restriction of telomere capping protein 4 C-terminal" evidence="8">
    <location>
        <begin position="217"/>
        <end position="285"/>
    </location>
</feature>
<protein>
    <recommendedName>
        <fullName evidence="5">Restriction of telomere capping protein 4</fullName>
    </recommendedName>
</protein>
<organism evidence="9 10">
    <name type="scientific">Diversispora epigaea</name>
    <dbReference type="NCBI Taxonomy" id="1348612"/>
    <lineage>
        <taxon>Eukaryota</taxon>
        <taxon>Fungi</taxon>
        <taxon>Fungi incertae sedis</taxon>
        <taxon>Mucoromycota</taxon>
        <taxon>Glomeromycotina</taxon>
        <taxon>Glomeromycetes</taxon>
        <taxon>Diversisporales</taxon>
        <taxon>Diversisporaceae</taxon>
        <taxon>Diversispora</taxon>
    </lineage>
</organism>
<dbReference type="PANTHER" id="PTHR41391">
    <property type="entry name" value="RESTRICTION OF TELOMERE CAPPING PROTEIN 4"/>
    <property type="match status" value="1"/>
</dbReference>
<evidence type="ECO:0000313" key="9">
    <source>
        <dbReference type="EMBL" id="RHZ49353.1"/>
    </source>
</evidence>
<dbReference type="AlphaFoldDB" id="A0A397GJY1"/>
<evidence type="ECO:0000256" key="4">
    <source>
        <dbReference type="ARBA" id="ARBA00009461"/>
    </source>
</evidence>
<keyword evidence="6" id="KW-0963">Cytoplasm</keyword>
<comment type="similarity">
    <text evidence="4">Belongs to the RTC4 family.</text>
</comment>
<dbReference type="GO" id="GO:0005737">
    <property type="term" value="C:cytoplasm"/>
    <property type="evidence" value="ECO:0007669"/>
    <property type="project" value="UniProtKB-SubCell"/>
</dbReference>
<keyword evidence="7" id="KW-0539">Nucleus</keyword>
<dbReference type="PANTHER" id="PTHR41391:SF1">
    <property type="entry name" value="RESTRICTION OF TELOMERE CAPPING PROTEIN 4"/>
    <property type="match status" value="1"/>
</dbReference>
<reference evidence="9 10" key="1">
    <citation type="submission" date="2018-08" db="EMBL/GenBank/DDBJ databases">
        <title>Genome and evolution of the arbuscular mycorrhizal fungus Diversispora epigaea (formerly Glomus versiforme) and its bacterial endosymbionts.</title>
        <authorList>
            <person name="Sun X."/>
            <person name="Fei Z."/>
            <person name="Harrison M."/>
        </authorList>
    </citation>
    <scope>NUCLEOTIDE SEQUENCE [LARGE SCALE GENOMIC DNA]</scope>
    <source>
        <strain evidence="9 10">IT104</strain>
    </source>
</reference>
<evidence type="ECO:0000256" key="2">
    <source>
        <dbReference type="ARBA" id="ARBA00004123"/>
    </source>
</evidence>
<gene>
    <name evidence="9" type="ORF">Glove_522g85</name>
</gene>
<keyword evidence="10" id="KW-1185">Reference proteome</keyword>
<dbReference type="OrthoDB" id="128308at2759"/>
<comment type="caution">
    <text evidence="9">The sequence shown here is derived from an EMBL/GenBank/DDBJ whole genome shotgun (WGS) entry which is preliminary data.</text>
</comment>
<evidence type="ECO:0000313" key="10">
    <source>
        <dbReference type="Proteomes" id="UP000266861"/>
    </source>
</evidence>
<dbReference type="Proteomes" id="UP000266861">
    <property type="component" value="Unassembled WGS sequence"/>
</dbReference>
<evidence type="ECO:0000256" key="6">
    <source>
        <dbReference type="ARBA" id="ARBA00022490"/>
    </source>
</evidence>
<dbReference type="Pfam" id="PF14474">
    <property type="entry name" value="RTC4"/>
    <property type="match status" value="1"/>
</dbReference>
<dbReference type="GO" id="GO:0005634">
    <property type="term" value="C:nucleus"/>
    <property type="evidence" value="ECO:0007669"/>
    <property type="project" value="UniProtKB-SubCell"/>
</dbReference>
<evidence type="ECO:0000256" key="3">
    <source>
        <dbReference type="ARBA" id="ARBA00004496"/>
    </source>
</evidence>